<sequence length="255" mass="27913">MIRSLYTAVSGMISLEAKQDTISSNLANANTVGYKTDNLAFKKFEDVLIENHDKRIGNRNVSNILGSLSFGNKIDAVDTLYTQGIIEDTGKSTDFAIEGRGFFTVNNGTENYYTRDGHFHVDNNGFLVNDSGYNVLGINSNTGRQESIYIGDSKISTDSAGNISLDGVPSYTMDTVDFNNYDSLKKVGNNLIQGDNPQRVNASVRGSSLEKSNVNVTNEMINMLTTMRSFETNQKVVQSLDETLGKAVNEVGVVR</sequence>
<dbReference type="NCBIfam" id="TIGR03506">
    <property type="entry name" value="FlgEFG_subfam"/>
    <property type="match status" value="1"/>
</dbReference>
<dbReference type="Pfam" id="PF06429">
    <property type="entry name" value="Flg_bbr_C"/>
    <property type="match status" value="1"/>
</dbReference>
<comment type="subcellular location">
    <subcellularLocation>
        <location evidence="2">Bacterial flagellum basal body</location>
    </subcellularLocation>
</comment>
<evidence type="ECO:0000256" key="2">
    <source>
        <dbReference type="RuleBase" id="RU362116"/>
    </source>
</evidence>
<reference evidence="6 7" key="1">
    <citation type="journal article" date="2019" name="Int. J. Syst. Evol. Microbiol.">
        <title>The Global Catalogue of Microorganisms (GCM) 10K type strain sequencing project: providing services to taxonomists for standard genome sequencing and annotation.</title>
        <authorList>
            <consortium name="The Broad Institute Genomics Platform"/>
            <consortium name="The Broad Institute Genome Sequencing Center for Infectious Disease"/>
            <person name="Wu L."/>
            <person name="Ma J."/>
        </authorList>
    </citation>
    <scope>NUCLEOTIDE SEQUENCE [LARGE SCALE GENOMIC DNA]</scope>
    <source>
        <strain evidence="6 7">JCM 1407</strain>
    </source>
</reference>
<dbReference type="SUPFAM" id="SSF117143">
    <property type="entry name" value="Flagellar hook protein flgE"/>
    <property type="match status" value="1"/>
</dbReference>
<evidence type="ECO:0000259" key="4">
    <source>
        <dbReference type="Pfam" id="PF06429"/>
    </source>
</evidence>
<dbReference type="InterPro" id="IPR053967">
    <property type="entry name" value="LlgE_F_G-like_D1"/>
</dbReference>
<keyword evidence="2" id="KW-0975">Bacterial flagellum</keyword>
<dbReference type="PROSITE" id="PS00588">
    <property type="entry name" value="FLAGELLA_BB_ROD"/>
    <property type="match status" value="1"/>
</dbReference>
<evidence type="ECO:0000256" key="1">
    <source>
        <dbReference type="ARBA" id="ARBA00009677"/>
    </source>
</evidence>
<dbReference type="Pfam" id="PF22692">
    <property type="entry name" value="LlgE_F_G_D1"/>
    <property type="match status" value="1"/>
</dbReference>
<feature type="domain" description="Flagellar hook protein FlgE/F/G-like D1" evidence="5">
    <location>
        <begin position="96"/>
        <end position="163"/>
    </location>
</feature>
<evidence type="ECO:0000259" key="3">
    <source>
        <dbReference type="Pfam" id="PF00460"/>
    </source>
</evidence>
<dbReference type="Proteomes" id="UP001501510">
    <property type="component" value="Unassembled WGS sequence"/>
</dbReference>
<dbReference type="InterPro" id="IPR020013">
    <property type="entry name" value="Flagellar_FlgE/F/G"/>
</dbReference>
<name>A0ABN1JT48_9CLOT</name>
<organism evidence="6 7">
    <name type="scientific">Clostridium oceanicum</name>
    <dbReference type="NCBI Taxonomy" id="1543"/>
    <lineage>
        <taxon>Bacteria</taxon>
        <taxon>Bacillati</taxon>
        <taxon>Bacillota</taxon>
        <taxon>Clostridia</taxon>
        <taxon>Eubacteriales</taxon>
        <taxon>Clostridiaceae</taxon>
        <taxon>Clostridium</taxon>
    </lineage>
</organism>
<dbReference type="Pfam" id="PF00460">
    <property type="entry name" value="Flg_bb_rod"/>
    <property type="match status" value="1"/>
</dbReference>
<keyword evidence="7" id="KW-1185">Reference proteome</keyword>
<evidence type="ECO:0000313" key="7">
    <source>
        <dbReference type="Proteomes" id="UP001501510"/>
    </source>
</evidence>
<feature type="domain" description="Flagellar basal-body/hook protein C-terminal" evidence="4">
    <location>
        <begin position="208"/>
        <end position="249"/>
    </location>
</feature>
<keyword evidence="6" id="KW-0282">Flagellum</keyword>
<dbReference type="InterPro" id="IPR019776">
    <property type="entry name" value="Flagellar_basal_body_rod_CS"/>
</dbReference>
<feature type="domain" description="Flagellar basal body rod protein N-terminal" evidence="3">
    <location>
        <begin position="5"/>
        <end position="35"/>
    </location>
</feature>
<dbReference type="RefSeq" id="WP_343763501.1">
    <property type="nucleotide sequence ID" value="NZ_BAAACG010000019.1"/>
</dbReference>
<evidence type="ECO:0000313" key="6">
    <source>
        <dbReference type="EMBL" id="GAA0746185.1"/>
    </source>
</evidence>
<protein>
    <submittedName>
        <fullName evidence="6">Flagellar basal-body rod protein FlgG</fullName>
    </submittedName>
</protein>
<keyword evidence="6" id="KW-0969">Cilium</keyword>
<keyword evidence="6" id="KW-0966">Cell projection</keyword>
<evidence type="ECO:0000259" key="5">
    <source>
        <dbReference type="Pfam" id="PF22692"/>
    </source>
</evidence>
<dbReference type="InterPro" id="IPR037925">
    <property type="entry name" value="FlgE/F/G-like"/>
</dbReference>
<gene>
    <name evidence="6" type="ORF">GCM10008906_33500</name>
</gene>
<dbReference type="EMBL" id="BAAACG010000019">
    <property type="protein sequence ID" value="GAA0746185.1"/>
    <property type="molecule type" value="Genomic_DNA"/>
</dbReference>
<dbReference type="PANTHER" id="PTHR30435">
    <property type="entry name" value="FLAGELLAR PROTEIN"/>
    <property type="match status" value="1"/>
</dbReference>
<proteinExistence type="inferred from homology"/>
<dbReference type="InterPro" id="IPR010930">
    <property type="entry name" value="Flg_bb/hook_C_dom"/>
</dbReference>
<comment type="caution">
    <text evidence="6">The sequence shown here is derived from an EMBL/GenBank/DDBJ whole genome shotgun (WGS) entry which is preliminary data.</text>
</comment>
<dbReference type="InterPro" id="IPR001444">
    <property type="entry name" value="Flag_bb_rod_N"/>
</dbReference>
<accession>A0ABN1JT48</accession>
<comment type="similarity">
    <text evidence="1 2">Belongs to the flagella basal body rod proteins family.</text>
</comment>
<dbReference type="PANTHER" id="PTHR30435:SF19">
    <property type="entry name" value="FLAGELLAR BASAL-BODY ROD PROTEIN FLGG"/>
    <property type="match status" value="1"/>
</dbReference>